<sequence length="186" mass="21661">MFKVSPTRMELLRLKRRLALARRGHRLLKDKEEQLLTNFYRLVEESRGSREGLDENEASAIPRLVARRQLSYPVSLLLALLRKKLAEFDAGVGDTRLILSRDDVVELIRIFLPEGSNEVKLIDQVDTTLNKIAELGFIRRLRGQNQMIEVRRIIKAFVDAQWLSDFDQRLAEYRAKNTQLQEESDV</sequence>
<gene>
    <name evidence="1" type="primary">ntpD</name>
    <name evidence="1" type="ORF">BWY73_00325</name>
</gene>
<reference evidence="1" key="1">
    <citation type="submission" date="2017-02" db="EMBL/GenBank/DDBJ databases">
        <title>Delving into the versatile metabolic prowess of the omnipresent phylum Bacteroidetes.</title>
        <authorList>
            <person name="Nobu M.K."/>
            <person name="Mei R."/>
            <person name="Narihiro T."/>
            <person name="Kuroda K."/>
            <person name="Liu W.-T."/>
        </authorList>
    </citation>
    <scope>NUCLEOTIDE SEQUENCE</scope>
    <source>
        <strain evidence="1">ADurb.Bin417</strain>
    </source>
</reference>
<dbReference type="Gene3D" id="1.10.287.3240">
    <property type="match status" value="1"/>
</dbReference>
<name>A0A1V5MJI6_UNCT6</name>
<dbReference type="AlphaFoldDB" id="A0A1V5MJI6"/>
<accession>A0A1V5MJI6</accession>
<dbReference type="Pfam" id="PF13835">
    <property type="entry name" value="DUF4194"/>
    <property type="match status" value="1"/>
</dbReference>
<dbReference type="Proteomes" id="UP000485484">
    <property type="component" value="Unassembled WGS sequence"/>
</dbReference>
<protein>
    <submittedName>
        <fullName evidence="1">V-type sodium ATPase subunit D</fullName>
    </submittedName>
</protein>
<proteinExistence type="predicted"/>
<dbReference type="EMBL" id="MWAK01000025">
    <property type="protein sequence ID" value="OPZ93413.1"/>
    <property type="molecule type" value="Genomic_DNA"/>
</dbReference>
<comment type="caution">
    <text evidence="1">The sequence shown here is derived from an EMBL/GenBank/DDBJ whole genome shotgun (WGS) entry which is preliminary data.</text>
</comment>
<evidence type="ECO:0000313" key="1">
    <source>
        <dbReference type="EMBL" id="OPZ93413.1"/>
    </source>
</evidence>
<organism evidence="1">
    <name type="scientific">candidate division TA06 bacterium ADurb.Bin417</name>
    <dbReference type="NCBI Taxonomy" id="1852828"/>
    <lineage>
        <taxon>Bacteria</taxon>
        <taxon>Bacteria division TA06</taxon>
    </lineage>
</organism>
<dbReference type="GO" id="GO:0046961">
    <property type="term" value="F:proton-transporting ATPase activity, rotational mechanism"/>
    <property type="evidence" value="ECO:0007669"/>
    <property type="project" value="InterPro"/>
</dbReference>
<dbReference type="InterPro" id="IPR025449">
    <property type="entry name" value="JetB"/>
</dbReference>